<evidence type="ECO:0000259" key="2">
    <source>
        <dbReference type="SMART" id="SM00653"/>
    </source>
</evidence>
<dbReference type="PANTHER" id="PTHR23001">
    <property type="entry name" value="EUKARYOTIC TRANSLATION INITIATION FACTOR"/>
    <property type="match status" value="1"/>
</dbReference>
<dbReference type="Gene3D" id="3.30.30.170">
    <property type="match status" value="1"/>
</dbReference>
<sequence length="217" mass="24794">MYAVGPHKIPQKRTLQFGEPTSRYQTVQLQLCYVGRNKMMRTGFSNITRVAKKMMVPKAYIVAFLGYRLKTKVFHKEGKVWLAGRYEPNTISNLLIEFIKMMVLCTVCTKPELELLVHRNKTGTKCRACGACTQKTYTPEKFQKYVVTHAHLLPAPSSKKRRRKIERSPKKGADKTFSVDTSDTAVEERRKAASLPSIFQTSSSNEEIDIDELIDDL</sequence>
<organism evidence="3">
    <name type="scientific">Pithovirus LCPAC304</name>
    <dbReference type="NCBI Taxonomy" id="2506594"/>
    <lineage>
        <taxon>Viruses</taxon>
        <taxon>Pithoviruses</taxon>
    </lineage>
</organism>
<dbReference type="EMBL" id="MK500565">
    <property type="protein sequence ID" value="QBK91822.1"/>
    <property type="molecule type" value="Genomic_DNA"/>
</dbReference>
<dbReference type="InterPro" id="IPR045196">
    <property type="entry name" value="IF2/IF5"/>
</dbReference>
<reference evidence="3" key="1">
    <citation type="journal article" date="2019" name="MBio">
        <title>Virus Genomes from Deep Sea Sediments Expand the Ocean Megavirome and Support Independent Origins of Viral Gigantism.</title>
        <authorList>
            <person name="Backstrom D."/>
            <person name="Yutin N."/>
            <person name="Jorgensen S.L."/>
            <person name="Dharamshi J."/>
            <person name="Homa F."/>
            <person name="Zaremba-Niedwiedzka K."/>
            <person name="Spang A."/>
            <person name="Wolf Y.I."/>
            <person name="Koonin E.V."/>
            <person name="Ettema T.J."/>
        </authorList>
    </citation>
    <scope>NUCLEOTIDE SEQUENCE</scope>
</reference>
<protein>
    <submittedName>
        <fullName evidence="3">Translation initiation factor 2, beta subunit</fullName>
    </submittedName>
</protein>
<gene>
    <name evidence="3" type="ORF">LCPAC304_01610</name>
</gene>
<feature type="region of interest" description="Disordered" evidence="1">
    <location>
        <begin position="156"/>
        <end position="185"/>
    </location>
</feature>
<dbReference type="InterPro" id="IPR002735">
    <property type="entry name" value="Transl_init_fac_IF2/IF5_dom"/>
</dbReference>
<keyword evidence="3" id="KW-0648">Protein biosynthesis</keyword>
<keyword evidence="3" id="KW-0396">Initiation factor</keyword>
<dbReference type="SUPFAM" id="SSF100966">
    <property type="entry name" value="Translation initiation factor 2 beta, aIF2beta, N-terminal domain"/>
    <property type="match status" value="1"/>
</dbReference>
<evidence type="ECO:0000313" key="3">
    <source>
        <dbReference type="EMBL" id="QBK91822.1"/>
    </source>
</evidence>
<dbReference type="SMART" id="SM00653">
    <property type="entry name" value="eIF2B_5"/>
    <property type="match status" value="1"/>
</dbReference>
<accession>A0A481Z8X1</accession>
<dbReference type="GO" id="GO:0005092">
    <property type="term" value="F:GDP-dissociation inhibitor activity"/>
    <property type="evidence" value="ECO:0007669"/>
    <property type="project" value="TreeGrafter"/>
</dbReference>
<dbReference type="PANTHER" id="PTHR23001:SF7">
    <property type="entry name" value="EUKARYOTIC TRANSLATION INITIATION FACTOR 5"/>
    <property type="match status" value="1"/>
</dbReference>
<feature type="domain" description="Translation initiation factor IF2/IF5" evidence="2">
    <location>
        <begin position="21"/>
        <end position="132"/>
    </location>
</feature>
<dbReference type="Pfam" id="PF01873">
    <property type="entry name" value="eIF-5_eIF-2B"/>
    <property type="match status" value="1"/>
</dbReference>
<dbReference type="InterPro" id="IPR016189">
    <property type="entry name" value="Transl_init_fac_IF2/IF5_N"/>
</dbReference>
<proteinExistence type="predicted"/>
<name>A0A481Z8X1_9VIRU</name>
<evidence type="ECO:0000256" key="1">
    <source>
        <dbReference type="SAM" id="MobiDB-lite"/>
    </source>
</evidence>